<evidence type="ECO:0000259" key="1">
    <source>
        <dbReference type="Pfam" id="PF01872"/>
    </source>
</evidence>
<dbReference type="Pfam" id="PF01872">
    <property type="entry name" value="RibD_C"/>
    <property type="match status" value="1"/>
</dbReference>
<dbReference type="RefSeq" id="WP_282759564.1">
    <property type="nucleotide sequence ID" value="NZ_JASCTH010000007.1"/>
</dbReference>
<dbReference type="EMBL" id="JASCTH010000007">
    <property type="protein sequence ID" value="MDI6099400.1"/>
    <property type="molecule type" value="Genomic_DNA"/>
</dbReference>
<protein>
    <submittedName>
        <fullName evidence="2">Dihydrofolate reductase family protein</fullName>
    </submittedName>
</protein>
<dbReference type="InterPro" id="IPR024072">
    <property type="entry name" value="DHFR-like_dom_sf"/>
</dbReference>
<comment type="caution">
    <text evidence="2">The sequence shown here is derived from an EMBL/GenBank/DDBJ whole genome shotgun (WGS) entry which is preliminary data.</text>
</comment>
<reference evidence="2 3" key="1">
    <citation type="submission" date="2023-05" db="EMBL/GenBank/DDBJ databases">
        <title>Actinoplanes sp. NEAU-A12 genome sequencing.</title>
        <authorList>
            <person name="Wang Z.-S."/>
        </authorList>
    </citation>
    <scope>NUCLEOTIDE SEQUENCE [LARGE SCALE GENOMIC DNA]</scope>
    <source>
        <strain evidence="2 3">NEAU-A12</strain>
    </source>
</reference>
<accession>A0ABT6WI60</accession>
<gene>
    <name evidence="2" type="ORF">QLQ12_12430</name>
</gene>
<sequence>MRKLVYYVASTLDGYIAAPDGSWDFFLMPADLTALMNARYPETVPTHIRGMFGVDGPNQEFDTVLMGRNTYEPALKEGFTSPYSHLTQIVFSRTITTSPDPAVRVVAEDPRDFVDKLKQQPGKDIWLAGGGSLAGHLMPAVDELVIKLNPTIAGDGIKLAATGFDPHRFTLIEATPLESGVVVLRYRAARSSSRG</sequence>
<evidence type="ECO:0000313" key="3">
    <source>
        <dbReference type="Proteomes" id="UP001241758"/>
    </source>
</evidence>
<dbReference type="Proteomes" id="UP001241758">
    <property type="component" value="Unassembled WGS sequence"/>
</dbReference>
<dbReference type="InterPro" id="IPR050765">
    <property type="entry name" value="Riboflavin_Biosynth_HTPR"/>
</dbReference>
<dbReference type="Gene3D" id="3.40.430.10">
    <property type="entry name" value="Dihydrofolate Reductase, subunit A"/>
    <property type="match status" value="1"/>
</dbReference>
<proteinExistence type="predicted"/>
<feature type="domain" description="Bacterial bifunctional deaminase-reductase C-terminal" evidence="1">
    <location>
        <begin position="3"/>
        <end position="182"/>
    </location>
</feature>
<evidence type="ECO:0000313" key="2">
    <source>
        <dbReference type="EMBL" id="MDI6099400.1"/>
    </source>
</evidence>
<dbReference type="PANTHER" id="PTHR38011:SF11">
    <property type="entry name" value="2,5-DIAMINO-6-RIBOSYLAMINO-4(3H)-PYRIMIDINONE 5'-PHOSPHATE REDUCTASE"/>
    <property type="match status" value="1"/>
</dbReference>
<dbReference type="SUPFAM" id="SSF53597">
    <property type="entry name" value="Dihydrofolate reductase-like"/>
    <property type="match status" value="1"/>
</dbReference>
<keyword evidence="3" id="KW-1185">Reference proteome</keyword>
<dbReference type="PANTHER" id="PTHR38011">
    <property type="entry name" value="DIHYDROFOLATE REDUCTASE FAMILY PROTEIN (AFU_ORTHOLOGUE AFUA_8G06820)"/>
    <property type="match status" value="1"/>
</dbReference>
<dbReference type="InterPro" id="IPR002734">
    <property type="entry name" value="RibDG_C"/>
</dbReference>
<organism evidence="2 3">
    <name type="scientific">Actinoplanes sandaracinus</name>
    <dbReference type="NCBI Taxonomy" id="3045177"/>
    <lineage>
        <taxon>Bacteria</taxon>
        <taxon>Bacillati</taxon>
        <taxon>Actinomycetota</taxon>
        <taxon>Actinomycetes</taxon>
        <taxon>Micromonosporales</taxon>
        <taxon>Micromonosporaceae</taxon>
        <taxon>Actinoplanes</taxon>
    </lineage>
</organism>
<name>A0ABT6WI60_9ACTN</name>